<dbReference type="NCBIfam" id="NF001377">
    <property type="entry name" value="PRK00278.2-4"/>
    <property type="match status" value="1"/>
</dbReference>
<evidence type="ECO:0000313" key="10">
    <source>
        <dbReference type="EMBL" id="GAH96041.1"/>
    </source>
</evidence>
<dbReference type="AlphaFoldDB" id="X1JMU9"/>
<evidence type="ECO:0000256" key="2">
    <source>
        <dbReference type="ARBA" id="ARBA00004696"/>
    </source>
</evidence>
<evidence type="ECO:0000256" key="5">
    <source>
        <dbReference type="ARBA" id="ARBA00022793"/>
    </source>
</evidence>
<proteinExistence type="inferred from homology"/>
<accession>X1JMU9</accession>
<dbReference type="InterPro" id="IPR013785">
    <property type="entry name" value="Aldolase_TIM"/>
</dbReference>
<keyword evidence="6" id="KW-0822">Tryptophan biosynthesis</keyword>
<dbReference type="GO" id="GO:0004425">
    <property type="term" value="F:indole-3-glycerol-phosphate synthase activity"/>
    <property type="evidence" value="ECO:0007669"/>
    <property type="project" value="UniProtKB-EC"/>
</dbReference>
<gene>
    <name evidence="10" type="ORF">S06H3_06985</name>
</gene>
<organism evidence="10">
    <name type="scientific">marine sediment metagenome</name>
    <dbReference type="NCBI Taxonomy" id="412755"/>
    <lineage>
        <taxon>unclassified sequences</taxon>
        <taxon>metagenomes</taxon>
        <taxon>ecological metagenomes</taxon>
    </lineage>
</organism>
<evidence type="ECO:0000256" key="7">
    <source>
        <dbReference type="ARBA" id="ARBA00023141"/>
    </source>
</evidence>
<dbReference type="EMBL" id="BARV01002780">
    <property type="protein sequence ID" value="GAH96041.1"/>
    <property type="molecule type" value="Genomic_DNA"/>
</dbReference>
<dbReference type="PANTHER" id="PTHR22854:SF2">
    <property type="entry name" value="INDOLE-3-GLYCEROL-PHOSPHATE SYNTHASE"/>
    <property type="match status" value="1"/>
</dbReference>
<dbReference type="HAMAP" id="MF_00134_B">
    <property type="entry name" value="IGPS_B"/>
    <property type="match status" value="1"/>
</dbReference>
<evidence type="ECO:0000256" key="6">
    <source>
        <dbReference type="ARBA" id="ARBA00022822"/>
    </source>
</evidence>
<dbReference type="FunFam" id="3.20.20.70:FF:000024">
    <property type="entry name" value="Indole-3-glycerol phosphate synthase"/>
    <property type="match status" value="1"/>
</dbReference>
<evidence type="ECO:0000256" key="4">
    <source>
        <dbReference type="ARBA" id="ARBA00022605"/>
    </source>
</evidence>
<dbReference type="GO" id="GO:0004640">
    <property type="term" value="F:phosphoribosylanthranilate isomerase activity"/>
    <property type="evidence" value="ECO:0007669"/>
    <property type="project" value="TreeGrafter"/>
</dbReference>
<sequence>MRGRTLILDEIVNNKLKEVAERKKEVPLAVLKSKLAASTPTRNFRKAISSPTKINIIAEIKRVSPSAGVIIKNFSLEELARIYEKNGASALSILTDQKFFKGELKDLEKARKASSLPILAKEFIVDKYQIYEARTGGADALLLIARILDREKLKEYLNLASQLDLDCLVEIHTEEEWQKIKDLPFDIIGINNRNLENFKVDLKMSFNLIKKIPSDKIVVSESGINNKEDIHRLQEAGVDAFLIGEALLKSKNVGEKLRELLEKTA</sequence>
<dbReference type="UniPathway" id="UPA00035">
    <property type="reaction ID" value="UER00043"/>
</dbReference>
<evidence type="ECO:0000256" key="1">
    <source>
        <dbReference type="ARBA" id="ARBA00001633"/>
    </source>
</evidence>
<evidence type="ECO:0000256" key="8">
    <source>
        <dbReference type="ARBA" id="ARBA00023239"/>
    </source>
</evidence>
<keyword evidence="8" id="KW-0456">Lyase</keyword>
<dbReference type="EC" id="4.1.1.48" evidence="3"/>
<keyword evidence="7" id="KW-0057">Aromatic amino acid biosynthesis</keyword>
<dbReference type="SUPFAM" id="SSF51366">
    <property type="entry name" value="Ribulose-phoshate binding barrel"/>
    <property type="match status" value="1"/>
</dbReference>
<evidence type="ECO:0000256" key="3">
    <source>
        <dbReference type="ARBA" id="ARBA00012362"/>
    </source>
</evidence>
<keyword evidence="5" id="KW-0210">Decarboxylase</keyword>
<dbReference type="InterPro" id="IPR045186">
    <property type="entry name" value="Indole-3-glycerol_P_synth"/>
</dbReference>
<keyword evidence="4" id="KW-0028">Amino-acid biosynthesis</keyword>
<dbReference type="InterPro" id="IPR013798">
    <property type="entry name" value="Indole-3-glycerol_P_synth_dom"/>
</dbReference>
<reference evidence="10" key="1">
    <citation type="journal article" date="2014" name="Front. Microbiol.">
        <title>High frequency of phylogenetically diverse reductive dehalogenase-homologous genes in deep subseafloor sedimentary metagenomes.</title>
        <authorList>
            <person name="Kawai M."/>
            <person name="Futagami T."/>
            <person name="Toyoda A."/>
            <person name="Takaki Y."/>
            <person name="Nishi S."/>
            <person name="Hori S."/>
            <person name="Arai W."/>
            <person name="Tsubouchi T."/>
            <person name="Morono Y."/>
            <person name="Uchiyama I."/>
            <person name="Ito T."/>
            <person name="Fujiyama A."/>
            <person name="Inagaki F."/>
            <person name="Takami H."/>
        </authorList>
    </citation>
    <scope>NUCLEOTIDE SEQUENCE</scope>
    <source>
        <strain evidence="10">Expedition CK06-06</strain>
    </source>
</reference>
<dbReference type="InterPro" id="IPR011060">
    <property type="entry name" value="RibuloseP-bd_barrel"/>
</dbReference>
<dbReference type="CDD" id="cd00331">
    <property type="entry name" value="IGPS"/>
    <property type="match status" value="1"/>
</dbReference>
<protein>
    <recommendedName>
        <fullName evidence="3">indole-3-glycerol-phosphate synthase</fullName>
        <ecNumber evidence="3">4.1.1.48</ecNumber>
    </recommendedName>
</protein>
<dbReference type="PANTHER" id="PTHR22854">
    <property type="entry name" value="TRYPTOPHAN BIOSYNTHESIS PROTEIN"/>
    <property type="match status" value="1"/>
</dbReference>
<name>X1JMU9_9ZZZZ</name>
<feature type="domain" description="Indole-3-glycerol phosphate synthase" evidence="9">
    <location>
        <begin position="8"/>
        <end position="260"/>
    </location>
</feature>
<comment type="pathway">
    <text evidence="2">Amino-acid biosynthesis; L-tryptophan biosynthesis; L-tryptophan from chorismate: step 4/5.</text>
</comment>
<feature type="non-terminal residue" evidence="10">
    <location>
        <position position="265"/>
    </location>
</feature>
<dbReference type="Gene3D" id="3.20.20.70">
    <property type="entry name" value="Aldolase class I"/>
    <property type="match status" value="1"/>
</dbReference>
<dbReference type="Pfam" id="PF00218">
    <property type="entry name" value="IGPS"/>
    <property type="match status" value="1"/>
</dbReference>
<evidence type="ECO:0000259" key="9">
    <source>
        <dbReference type="Pfam" id="PF00218"/>
    </source>
</evidence>
<comment type="caution">
    <text evidence="10">The sequence shown here is derived from an EMBL/GenBank/DDBJ whole genome shotgun (WGS) entry which is preliminary data.</text>
</comment>
<dbReference type="HAMAP" id="MF_00134_A">
    <property type="entry name" value="IGPS_A"/>
    <property type="match status" value="1"/>
</dbReference>
<dbReference type="GO" id="GO:0000162">
    <property type="term" value="P:L-tryptophan biosynthetic process"/>
    <property type="evidence" value="ECO:0007669"/>
    <property type="project" value="UniProtKB-UniPathway"/>
</dbReference>
<comment type="catalytic activity">
    <reaction evidence="1">
        <text>1-(2-carboxyphenylamino)-1-deoxy-D-ribulose 5-phosphate + H(+) = (1S,2R)-1-C-(indol-3-yl)glycerol 3-phosphate + CO2 + H2O</text>
        <dbReference type="Rhea" id="RHEA:23476"/>
        <dbReference type="ChEBI" id="CHEBI:15377"/>
        <dbReference type="ChEBI" id="CHEBI:15378"/>
        <dbReference type="ChEBI" id="CHEBI:16526"/>
        <dbReference type="ChEBI" id="CHEBI:58613"/>
        <dbReference type="ChEBI" id="CHEBI:58866"/>
        <dbReference type="EC" id="4.1.1.48"/>
    </reaction>
</comment>